<evidence type="ECO:0000256" key="3">
    <source>
        <dbReference type="ARBA" id="ARBA00022801"/>
    </source>
</evidence>
<evidence type="ECO:0000256" key="2">
    <source>
        <dbReference type="ARBA" id="ARBA00022741"/>
    </source>
</evidence>
<dbReference type="AlphaFoldDB" id="A6DK03"/>
<dbReference type="PANTHER" id="PTHR48466:SF2">
    <property type="entry name" value="OS10G0509000 PROTEIN"/>
    <property type="match status" value="1"/>
</dbReference>
<comment type="caution">
    <text evidence="10">The sequence shown here is derived from an EMBL/GenBank/DDBJ whole genome shotgun (WGS) entry which is preliminary data.</text>
</comment>
<gene>
    <name evidence="7" type="primary">mutS2</name>
    <name evidence="7" type="synonym">rqcU</name>
    <name evidence="10" type="ORF">LNTAR_12761</name>
</gene>
<feature type="binding site" evidence="7">
    <location>
        <begin position="336"/>
        <end position="343"/>
    </location>
    <ligand>
        <name>ATP</name>
        <dbReference type="ChEBI" id="CHEBI:30616"/>
    </ligand>
</feature>
<organism evidence="10 11">
    <name type="scientific">Lentisphaera araneosa HTCC2155</name>
    <dbReference type="NCBI Taxonomy" id="313628"/>
    <lineage>
        <taxon>Bacteria</taxon>
        <taxon>Pseudomonadati</taxon>
        <taxon>Lentisphaerota</taxon>
        <taxon>Lentisphaeria</taxon>
        <taxon>Lentisphaerales</taxon>
        <taxon>Lentisphaeraceae</taxon>
        <taxon>Lentisphaera</taxon>
    </lineage>
</organism>
<dbReference type="SMART" id="SM00463">
    <property type="entry name" value="SMR"/>
    <property type="match status" value="1"/>
</dbReference>
<dbReference type="PANTHER" id="PTHR48466">
    <property type="entry name" value="OS10G0509000 PROTEIN-RELATED"/>
    <property type="match status" value="1"/>
</dbReference>
<dbReference type="FunFam" id="3.40.50.300:FF:000830">
    <property type="entry name" value="Endonuclease MutS2"/>
    <property type="match status" value="1"/>
</dbReference>
<dbReference type="SUPFAM" id="SSF160443">
    <property type="entry name" value="SMR domain-like"/>
    <property type="match status" value="1"/>
</dbReference>
<sequence length="791" mass="89334">MNQHSQQILEFPELLNWIASYARSTSGQESIARLQPSTAKVPRRQKLYRDFDAVTQLIPEGIPCSNFSLPDLTALNAVDSWIEPDEIIQVRSFITYSAQMYACFNKESLKTFDSIRELHERILPFRELRDEFNKIFDAKDQIKDSASKELASIRPMIRKCEKAIKNRLDYYLKNDKNDIFQDKYITSRNDRFCVPLKRDQKSKLKGIVHDESATGQTIFIEPESIVALGNERAGMLSEERKIILKIIQELCASIRSEIPDLMNAFKSLTLCDQCFAVQAWAEEVKARFPQTGKTFKLINARHPLLFKTLKEQGHEENLVPLNMELPSDLGTLAVTGSNTGGKTLILKTIGLISIMHQSGLPVPLNEFSELPLFEDILADIGDEQSISQNLSTFSAHLKSVSTILKLARKKKSLVLLDELGSGTDPVEGGALGNAILMSLAKSESLTLLTTHIGSIKVFAQEQEGMMNAAVRFNRQSLKPEYILDIGIPGASHAIEIARNHGLPHDILKDAKSFLSDKELKLENVIGKLQKQQSQMQQDAREARNSRDTALKEAASVQEELTTLRRERKDILRQAQREAESILNNARSQVEKVERKLKKHQPEADISDLRKQVIQKRDGLRTALDNNQATPVEPIKDQELKEGDKVWVEKLQSHAKIIKVEKRGKQFLLDADGMQIAVKRSELGTAESVPEVKKPKVKQAKQSYRLTNNVSMEIKLIGMYAEAALRELDTWLSSAYGSNHDQVKVIHGRGSGQLRRAVHKHLASQKYIQRFYCPDLSEDPAGDAVTWVEFKR</sequence>
<dbReference type="PROSITE" id="PS50828">
    <property type="entry name" value="SMR"/>
    <property type="match status" value="1"/>
</dbReference>
<keyword evidence="6 7" id="KW-0238">DNA-binding</keyword>
<dbReference type="GO" id="GO:0030983">
    <property type="term" value="F:mismatched DNA binding"/>
    <property type="evidence" value="ECO:0007669"/>
    <property type="project" value="InterPro"/>
</dbReference>
<keyword evidence="2 7" id="KW-0547">Nucleotide-binding</keyword>
<dbReference type="EMBL" id="ABCK01000006">
    <property type="protein sequence ID" value="EDM28227.1"/>
    <property type="molecule type" value="Genomic_DNA"/>
</dbReference>
<comment type="function">
    <text evidence="7">Acts as a ribosome collision sensor, splitting the ribosome into its 2 subunits. Detects stalled/collided 70S ribosomes which it binds and splits by an ATP-hydrolysis driven conformational change. Acts upstream of the ribosome quality control system (RQC), a ribosome-associated complex that mediates the extraction of incompletely synthesized nascent chains from stalled ribosomes and their subsequent degradation. Probably generates substrates for RQC.</text>
</comment>
<dbReference type="SMART" id="SM00534">
    <property type="entry name" value="MUTSac"/>
    <property type="match status" value="1"/>
</dbReference>
<keyword evidence="8" id="KW-0175">Coiled coil</keyword>
<evidence type="ECO:0000256" key="5">
    <source>
        <dbReference type="ARBA" id="ARBA00022884"/>
    </source>
</evidence>
<dbReference type="Proteomes" id="UP000004947">
    <property type="component" value="Unassembled WGS sequence"/>
</dbReference>
<dbReference type="RefSeq" id="WP_007278219.1">
    <property type="nucleotide sequence ID" value="NZ_ABCK01000006.1"/>
</dbReference>
<dbReference type="InterPro" id="IPR005747">
    <property type="entry name" value="MutS2"/>
</dbReference>
<evidence type="ECO:0000313" key="11">
    <source>
        <dbReference type="Proteomes" id="UP000004947"/>
    </source>
</evidence>
<comment type="subunit">
    <text evidence="7">Homodimer. Binds to stalled ribosomes, contacting rRNA.</text>
</comment>
<evidence type="ECO:0000256" key="4">
    <source>
        <dbReference type="ARBA" id="ARBA00022840"/>
    </source>
</evidence>
<dbReference type="GO" id="GO:0006298">
    <property type="term" value="P:mismatch repair"/>
    <property type="evidence" value="ECO:0007669"/>
    <property type="project" value="InterPro"/>
</dbReference>
<keyword evidence="4 7" id="KW-0067">ATP-binding</keyword>
<proteinExistence type="inferred from homology"/>
<dbReference type="STRING" id="313628.LNTAR_12761"/>
<keyword evidence="11" id="KW-1185">Reference proteome</keyword>
<dbReference type="InterPro" id="IPR027417">
    <property type="entry name" value="P-loop_NTPase"/>
</dbReference>
<keyword evidence="5 7" id="KW-0694">RNA-binding</keyword>
<dbReference type="GO" id="GO:0005524">
    <property type="term" value="F:ATP binding"/>
    <property type="evidence" value="ECO:0007669"/>
    <property type="project" value="UniProtKB-UniRule"/>
</dbReference>
<keyword evidence="7" id="KW-0540">Nuclease</keyword>
<keyword evidence="1 7" id="KW-0699">rRNA-binding</keyword>
<dbReference type="OrthoDB" id="9808166at2"/>
<dbReference type="InterPro" id="IPR007696">
    <property type="entry name" value="DNA_mismatch_repair_MutS_core"/>
</dbReference>
<dbReference type="InterPro" id="IPR000432">
    <property type="entry name" value="DNA_mismatch_repair_MutS_C"/>
</dbReference>
<evidence type="ECO:0000256" key="6">
    <source>
        <dbReference type="ARBA" id="ARBA00023125"/>
    </source>
</evidence>
<accession>A6DK03</accession>
<dbReference type="PROSITE" id="PS00486">
    <property type="entry name" value="DNA_MISMATCH_REPAIR_2"/>
    <property type="match status" value="1"/>
</dbReference>
<dbReference type="InterPro" id="IPR002625">
    <property type="entry name" value="Smr_dom"/>
</dbReference>
<evidence type="ECO:0000256" key="7">
    <source>
        <dbReference type="HAMAP-Rule" id="MF_00092"/>
    </source>
</evidence>
<dbReference type="InterPro" id="IPR045076">
    <property type="entry name" value="MutS"/>
</dbReference>
<name>A6DK03_9BACT</name>
<dbReference type="EC" id="3.1.-.-" evidence="7"/>
<dbReference type="GO" id="GO:0072344">
    <property type="term" value="P:rescue of stalled ribosome"/>
    <property type="evidence" value="ECO:0007669"/>
    <property type="project" value="UniProtKB-UniRule"/>
</dbReference>
<dbReference type="GO" id="GO:0019843">
    <property type="term" value="F:rRNA binding"/>
    <property type="evidence" value="ECO:0007669"/>
    <property type="project" value="UniProtKB-UniRule"/>
</dbReference>
<comment type="function">
    <text evidence="7">Endonuclease that is involved in the suppression of homologous recombination and thus may have a key role in the control of bacterial genetic diversity.</text>
</comment>
<dbReference type="NCBIfam" id="TIGR01069">
    <property type="entry name" value="mutS2"/>
    <property type="match status" value="1"/>
</dbReference>
<evidence type="ECO:0000256" key="1">
    <source>
        <dbReference type="ARBA" id="ARBA00022730"/>
    </source>
</evidence>
<evidence type="ECO:0000313" key="10">
    <source>
        <dbReference type="EMBL" id="EDM28227.1"/>
    </source>
</evidence>
<dbReference type="GO" id="GO:0045910">
    <property type="term" value="P:negative regulation of DNA recombination"/>
    <property type="evidence" value="ECO:0007669"/>
    <property type="project" value="InterPro"/>
</dbReference>
<feature type="domain" description="Smr" evidence="9">
    <location>
        <begin position="713"/>
        <end position="790"/>
    </location>
</feature>
<dbReference type="EC" id="3.6.4.-" evidence="7"/>
<dbReference type="SUPFAM" id="SSF48334">
    <property type="entry name" value="DNA repair protein MutS, domain III"/>
    <property type="match status" value="1"/>
</dbReference>
<dbReference type="SUPFAM" id="SSF52540">
    <property type="entry name" value="P-loop containing nucleoside triphosphate hydrolases"/>
    <property type="match status" value="1"/>
</dbReference>
<dbReference type="GO" id="GO:0043023">
    <property type="term" value="F:ribosomal large subunit binding"/>
    <property type="evidence" value="ECO:0007669"/>
    <property type="project" value="UniProtKB-UniRule"/>
</dbReference>
<keyword evidence="3 7" id="KW-0378">Hydrolase</keyword>
<dbReference type="InterPro" id="IPR036187">
    <property type="entry name" value="DNA_mismatch_repair_MutS_sf"/>
</dbReference>
<dbReference type="SMART" id="SM00533">
    <property type="entry name" value="MUTSd"/>
    <property type="match status" value="1"/>
</dbReference>
<dbReference type="Pfam" id="PF00488">
    <property type="entry name" value="MutS_V"/>
    <property type="match status" value="1"/>
</dbReference>
<dbReference type="PIRSF" id="PIRSF005814">
    <property type="entry name" value="MutS_YshD"/>
    <property type="match status" value="1"/>
</dbReference>
<reference evidence="10 11" key="1">
    <citation type="journal article" date="2010" name="J. Bacteriol.">
        <title>Genome sequence of Lentisphaera araneosa HTCC2155T, the type species of the order Lentisphaerales in the phylum Lentisphaerae.</title>
        <authorList>
            <person name="Thrash J.C."/>
            <person name="Cho J.C."/>
            <person name="Vergin K.L."/>
            <person name="Morris R.M."/>
            <person name="Giovannoni S.J."/>
        </authorList>
    </citation>
    <scope>NUCLEOTIDE SEQUENCE [LARGE SCALE GENOMIC DNA]</scope>
    <source>
        <strain evidence="10 11">HTCC2155</strain>
    </source>
</reference>
<protein>
    <recommendedName>
        <fullName evidence="7">Endonuclease MutS2</fullName>
        <ecNumber evidence="7">3.1.-.-</ecNumber>
    </recommendedName>
    <alternativeName>
        <fullName evidence="7">Ribosome-associated protein quality control-upstream factor</fullName>
        <shortName evidence="7">RQC-upstream factor</shortName>
        <shortName evidence="7">RqcU</shortName>
        <ecNumber evidence="7">3.6.4.-</ecNumber>
    </alternativeName>
</protein>
<dbReference type="GO" id="GO:0016887">
    <property type="term" value="F:ATP hydrolysis activity"/>
    <property type="evidence" value="ECO:0007669"/>
    <property type="project" value="InterPro"/>
</dbReference>
<evidence type="ECO:0000259" key="9">
    <source>
        <dbReference type="PROSITE" id="PS50828"/>
    </source>
</evidence>
<evidence type="ECO:0000256" key="8">
    <source>
        <dbReference type="SAM" id="Coils"/>
    </source>
</evidence>
<keyword evidence="7" id="KW-0255">Endonuclease</keyword>
<dbReference type="HAMAP" id="MF_00092">
    <property type="entry name" value="MutS2"/>
    <property type="match status" value="1"/>
</dbReference>
<comment type="similarity">
    <text evidence="7">Belongs to the DNA mismatch repair MutS family. MutS2 subfamily.</text>
</comment>
<dbReference type="Gene3D" id="3.30.1370.110">
    <property type="match status" value="1"/>
</dbReference>
<dbReference type="InterPro" id="IPR036063">
    <property type="entry name" value="Smr_dom_sf"/>
</dbReference>
<feature type="coiled-coil region" evidence="8">
    <location>
        <begin position="514"/>
        <end position="602"/>
    </location>
</feature>
<dbReference type="eggNOG" id="COG1193">
    <property type="taxonomic scope" value="Bacteria"/>
</dbReference>
<dbReference type="Pfam" id="PF01713">
    <property type="entry name" value="Smr"/>
    <property type="match status" value="1"/>
</dbReference>
<dbReference type="GO" id="GO:0140664">
    <property type="term" value="F:ATP-dependent DNA damage sensor activity"/>
    <property type="evidence" value="ECO:0007669"/>
    <property type="project" value="InterPro"/>
</dbReference>
<dbReference type="Gene3D" id="3.40.50.300">
    <property type="entry name" value="P-loop containing nucleotide triphosphate hydrolases"/>
    <property type="match status" value="1"/>
</dbReference>
<dbReference type="GO" id="GO:0004519">
    <property type="term" value="F:endonuclease activity"/>
    <property type="evidence" value="ECO:0007669"/>
    <property type="project" value="UniProtKB-UniRule"/>
</dbReference>